<dbReference type="RefSeq" id="WP_146451198.1">
    <property type="nucleotide sequence ID" value="NZ_SJPS01000004.1"/>
</dbReference>
<protein>
    <submittedName>
        <fullName evidence="4">Guanine deaminase</fullName>
        <ecNumber evidence="4">3.5.4.3</ecNumber>
    </submittedName>
</protein>
<keyword evidence="2" id="KW-0862">Zinc</keyword>
<dbReference type="GO" id="GO:0008270">
    <property type="term" value="F:zinc ion binding"/>
    <property type="evidence" value="ECO:0007669"/>
    <property type="project" value="InterPro"/>
</dbReference>
<proteinExistence type="predicted"/>
<dbReference type="InterPro" id="IPR016192">
    <property type="entry name" value="APOBEC/CMP_deaminase_Zn-bd"/>
</dbReference>
<dbReference type="PANTHER" id="PTHR11079">
    <property type="entry name" value="CYTOSINE DEAMINASE FAMILY MEMBER"/>
    <property type="match status" value="1"/>
</dbReference>
<accession>A0A5C6CMK8</accession>
<evidence type="ECO:0000313" key="4">
    <source>
        <dbReference type="EMBL" id="TWU25602.1"/>
    </source>
</evidence>
<comment type="caution">
    <text evidence="4">The sequence shown here is derived from an EMBL/GenBank/DDBJ whole genome shotgun (WGS) entry which is preliminary data.</text>
</comment>
<reference evidence="4 5" key="1">
    <citation type="submission" date="2019-02" db="EMBL/GenBank/DDBJ databases">
        <title>Deep-cultivation of Planctomycetes and their phenomic and genomic characterization uncovers novel biology.</title>
        <authorList>
            <person name="Wiegand S."/>
            <person name="Jogler M."/>
            <person name="Boedeker C."/>
            <person name="Pinto D."/>
            <person name="Vollmers J."/>
            <person name="Rivas-Marin E."/>
            <person name="Kohn T."/>
            <person name="Peeters S.H."/>
            <person name="Heuer A."/>
            <person name="Rast P."/>
            <person name="Oberbeckmann S."/>
            <person name="Bunk B."/>
            <person name="Jeske O."/>
            <person name="Meyerdierks A."/>
            <person name="Storesund J.E."/>
            <person name="Kallscheuer N."/>
            <person name="Luecker S."/>
            <person name="Lage O.M."/>
            <person name="Pohl T."/>
            <person name="Merkel B.J."/>
            <person name="Hornburger P."/>
            <person name="Mueller R.-W."/>
            <person name="Bruemmer F."/>
            <person name="Labrenz M."/>
            <person name="Spormann A.M."/>
            <person name="Op Den Camp H."/>
            <person name="Overmann J."/>
            <person name="Amann R."/>
            <person name="Jetten M.S.M."/>
            <person name="Mascher T."/>
            <person name="Medema M.H."/>
            <person name="Devos D.P."/>
            <person name="Kaster A.-K."/>
            <person name="Ovreas L."/>
            <person name="Rohde M."/>
            <person name="Galperin M.Y."/>
            <person name="Jogler C."/>
        </authorList>
    </citation>
    <scope>NUCLEOTIDE SEQUENCE [LARGE SCALE GENOMIC DNA]</scope>
    <source>
        <strain evidence="4 5">Pla144</strain>
    </source>
</reference>
<keyword evidence="1" id="KW-0479">Metal-binding</keyword>
<dbReference type="GO" id="GO:0006152">
    <property type="term" value="P:purine nucleoside catabolic process"/>
    <property type="evidence" value="ECO:0007669"/>
    <property type="project" value="TreeGrafter"/>
</dbReference>
<feature type="domain" description="CMP/dCMP-type deaminase" evidence="3">
    <location>
        <begin position="2"/>
        <end position="130"/>
    </location>
</feature>
<dbReference type="CDD" id="cd01285">
    <property type="entry name" value="nucleoside_deaminase"/>
    <property type="match status" value="1"/>
</dbReference>
<keyword evidence="5" id="KW-1185">Reference proteome</keyword>
<keyword evidence="4" id="KW-0378">Hydrolase</keyword>
<dbReference type="Pfam" id="PF00383">
    <property type="entry name" value="dCMP_cyt_deam_1"/>
    <property type="match status" value="1"/>
</dbReference>
<gene>
    <name evidence="4" type="primary">guaD_2</name>
    <name evidence="4" type="ORF">Pla144_28090</name>
</gene>
<name>A0A5C6CMK8_9BACT</name>
<evidence type="ECO:0000259" key="3">
    <source>
        <dbReference type="PROSITE" id="PS51747"/>
    </source>
</evidence>
<evidence type="ECO:0000313" key="5">
    <source>
        <dbReference type="Proteomes" id="UP000318437"/>
    </source>
</evidence>
<dbReference type="Gene3D" id="3.40.140.10">
    <property type="entry name" value="Cytidine Deaminase, domain 2"/>
    <property type="match status" value="1"/>
</dbReference>
<dbReference type="InterPro" id="IPR002125">
    <property type="entry name" value="CMP_dCMP_dom"/>
</dbReference>
<dbReference type="EMBL" id="SJPS01000004">
    <property type="protein sequence ID" value="TWU25602.1"/>
    <property type="molecule type" value="Genomic_DNA"/>
</dbReference>
<organism evidence="4 5">
    <name type="scientific">Bythopirellula polymerisocia</name>
    <dbReference type="NCBI Taxonomy" id="2528003"/>
    <lineage>
        <taxon>Bacteria</taxon>
        <taxon>Pseudomonadati</taxon>
        <taxon>Planctomycetota</taxon>
        <taxon>Planctomycetia</taxon>
        <taxon>Pirellulales</taxon>
        <taxon>Lacipirellulaceae</taxon>
        <taxon>Bythopirellula</taxon>
    </lineage>
</organism>
<dbReference type="InterPro" id="IPR016193">
    <property type="entry name" value="Cytidine_deaminase-like"/>
</dbReference>
<dbReference type="PROSITE" id="PS51747">
    <property type="entry name" value="CYT_DCMP_DEAMINASES_2"/>
    <property type="match status" value="1"/>
</dbReference>
<evidence type="ECO:0000256" key="1">
    <source>
        <dbReference type="ARBA" id="ARBA00022723"/>
    </source>
</evidence>
<dbReference type="EC" id="3.5.4.3" evidence="4"/>
<dbReference type="GO" id="GO:0047974">
    <property type="term" value="F:guanosine deaminase activity"/>
    <property type="evidence" value="ECO:0007669"/>
    <property type="project" value="TreeGrafter"/>
</dbReference>
<dbReference type="OrthoDB" id="9802676at2"/>
<dbReference type="PROSITE" id="PS00903">
    <property type="entry name" value="CYT_DCMP_DEAMINASES_1"/>
    <property type="match status" value="1"/>
</dbReference>
<dbReference type="Proteomes" id="UP000318437">
    <property type="component" value="Unassembled WGS sequence"/>
</dbReference>
<evidence type="ECO:0000256" key="2">
    <source>
        <dbReference type="ARBA" id="ARBA00022833"/>
    </source>
</evidence>
<dbReference type="AlphaFoldDB" id="A0A5C6CMK8"/>
<dbReference type="PANTHER" id="PTHR11079:SF161">
    <property type="entry name" value="CMP_DCMP-TYPE DEAMINASE DOMAIN-CONTAINING PROTEIN"/>
    <property type="match status" value="1"/>
</dbReference>
<dbReference type="SUPFAM" id="SSF53927">
    <property type="entry name" value="Cytidine deaminase-like"/>
    <property type="match status" value="1"/>
</dbReference>
<dbReference type="GO" id="GO:0008892">
    <property type="term" value="F:guanine deaminase activity"/>
    <property type="evidence" value="ECO:0007669"/>
    <property type="project" value="UniProtKB-EC"/>
</dbReference>
<sequence length="157" mass="16637">MIDPAELMQLAIETCREGIAQGQSPFGCAIAIGDEVIAQAHNSVVLTTDITAHAEVNAIRLGCKTVENIFLTDAVVATTCEPCPMCMAALHWARVGTVFYGATIADADTSGFNELQLPAAELLRIGGSQVKLIGGLLVDECRELFDLWNASPGKVAY</sequence>